<dbReference type="InterPro" id="IPR013747">
    <property type="entry name" value="ACP_syn_III_C"/>
</dbReference>
<dbReference type="Pfam" id="PF00106">
    <property type="entry name" value="adh_short"/>
    <property type="match status" value="1"/>
</dbReference>
<dbReference type="Pfam" id="PF01796">
    <property type="entry name" value="OB_ChsH2_C"/>
    <property type="match status" value="1"/>
</dbReference>
<gene>
    <name evidence="7" type="ORF">OMM_03349</name>
</gene>
<dbReference type="SUPFAM" id="SSF53901">
    <property type="entry name" value="Thiolase-like"/>
    <property type="match status" value="2"/>
</dbReference>
<keyword evidence="5" id="KW-0576">Peroxisome</keyword>
<dbReference type="PRINTS" id="PR00080">
    <property type="entry name" value="SDRFAMILY"/>
</dbReference>
<dbReference type="InterPro" id="IPR036527">
    <property type="entry name" value="SCP2_sterol-bd_dom_sf"/>
</dbReference>
<name>A0A1V1P5W8_9BACT</name>
<evidence type="ECO:0000313" key="7">
    <source>
        <dbReference type="EMBL" id="ETR70289.1"/>
    </source>
</evidence>
<protein>
    <submittedName>
        <fullName evidence="7">Short-chain dehydrogenase/reductase SDR</fullName>
    </submittedName>
</protein>
<dbReference type="GO" id="GO:0005737">
    <property type="term" value="C:cytoplasm"/>
    <property type="evidence" value="ECO:0007669"/>
    <property type="project" value="UniProtKB-ARBA"/>
</dbReference>
<feature type="domain" description="Ketoreductase" evidence="6">
    <location>
        <begin position="511"/>
        <end position="708"/>
    </location>
</feature>
<dbReference type="InterPro" id="IPR051687">
    <property type="entry name" value="Peroxisomal_Beta-Oxidation"/>
</dbReference>
<comment type="subcellular location">
    <subcellularLocation>
        <location evidence="1">Peroxisome</location>
    </subcellularLocation>
</comment>
<organism evidence="7 8">
    <name type="scientific">Candidatus Magnetoglobus multicellularis str. Araruama</name>
    <dbReference type="NCBI Taxonomy" id="890399"/>
    <lineage>
        <taxon>Bacteria</taxon>
        <taxon>Pseudomonadati</taxon>
        <taxon>Thermodesulfobacteriota</taxon>
        <taxon>Desulfobacteria</taxon>
        <taxon>Desulfobacterales</taxon>
        <taxon>Desulfobacteraceae</taxon>
        <taxon>Candidatus Magnetoglobus</taxon>
    </lineage>
</organism>
<dbReference type="PRINTS" id="PR00081">
    <property type="entry name" value="GDHRDH"/>
</dbReference>
<evidence type="ECO:0000259" key="6">
    <source>
        <dbReference type="SMART" id="SM00822"/>
    </source>
</evidence>
<evidence type="ECO:0000256" key="2">
    <source>
        <dbReference type="ARBA" id="ARBA00006484"/>
    </source>
</evidence>
<dbReference type="GO" id="GO:0016746">
    <property type="term" value="F:acyltransferase activity"/>
    <property type="evidence" value="ECO:0007669"/>
    <property type="project" value="InterPro"/>
</dbReference>
<dbReference type="InterPro" id="IPR057326">
    <property type="entry name" value="KR_dom"/>
</dbReference>
<dbReference type="SUPFAM" id="SSF51735">
    <property type="entry name" value="NAD(P)-binding Rossmann-fold domains"/>
    <property type="match status" value="1"/>
</dbReference>
<dbReference type="PANTHER" id="PTHR45024">
    <property type="entry name" value="DEHYDROGENASES, SHORT CHAIN"/>
    <property type="match status" value="1"/>
</dbReference>
<evidence type="ECO:0000256" key="1">
    <source>
        <dbReference type="ARBA" id="ARBA00004275"/>
    </source>
</evidence>
<dbReference type="CDD" id="cd00827">
    <property type="entry name" value="init_cond_enzymes"/>
    <property type="match status" value="1"/>
</dbReference>
<dbReference type="InterPro" id="IPR002347">
    <property type="entry name" value="SDR_fam"/>
</dbReference>
<accession>A0A1V1P5W8</accession>
<dbReference type="Proteomes" id="UP000189670">
    <property type="component" value="Unassembled WGS sequence"/>
</dbReference>
<dbReference type="SUPFAM" id="SSF50249">
    <property type="entry name" value="Nucleic acid-binding proteins"/>
    <property type="match status" value="1"/>
</dbReference>
<reference evidence="8" key="1">
    <citation type="submission" date="2012-11" db="EMBL/GenBank/DDBJ databases">
        <authorList>
            <person name="Lucero-Rivera Y.E."/>
            <person name="Tovar-Ramirez D."/>
        </authorList>
    </citation>
    <scope>NUCLEOTIDE SEQUENCE [LARGE SCALE GENOMIC DNA]</scope>
    <source>
        <strain evidence="8">Araruama</strain>
    </source>
</reference>
<dbReference type="Gene3D" id="3.40.47.10">
    <property type="match status" value="2"/>
</dbReference>
<dbReference type="InterPro" id="IPR002878">
    <property type="entry name" value="ChsH2_C"/>
</dbReference>
<evidence type="ECO:0000256" key="3">
    <source>
        <dbReference type="ARBA" id="ARBA00022679"/>
    </source>
</evidence>
<dbReference type="InterPro" id="IPR036291">
    <property type="entry name" value="NAD(P)-bd_dom_sf"/>
</dbReference>
<evidence type="ECO:0000256" key="5">
    <source>
        <dbReference type="ARBA" id="ARBA00023140"/>
    </source>
</evidence>
<dbReference type="GO" id="GO:0016491">
    <property type="term" value="F:oxidoreductase activity"/>
    <property type="evidence" value="ECO:0007669"/>
    <property type="project" value="UniProtKB-KW"/>
</dbReference>
<proteinExistence type="inferred from homology"/>
<dbReference type="SMART" id="SM00822">
    <property type="entry name" value="PKS_KR"/>
    <property type="match status" value="1"/>
</dbReference>
<comment type="similarity">
    <text evidence="2">Belongs to the short-chain dehydrogenases/reductases (SDR) family.</text>
</comment>
<dbReference type="Pfam" id="PF02036">
    <property type="entry name" value="SCP2"/>
    <property type="match status" value="1"/>
</dbReference>
<dbReference type="SUPFAM" id="SSF55718">
    <property type="entry name" value="SCP-like"/>
    <property type="match status" value="1"/>
</dbReference>
<dbReference type="Pfam" id="PF08541">
    <property type="entry name" value="ACP_syn_III_C"/>
    <property type="match status" value="1"/>
</dbReference>
<dbReference type="AlphaFoldDB" id="A0A1V1P5W8"/>
<dbReference type="CDD" id="cd05353">
    <property type="entry name" value="hydroxyacyl-CoA-like_DH_SDR_c-like"/>
    <property type="match status" value="1"/>
</dbReference>
<dbReference type="Gene3D" id="3.30.1050.10">
    <property type="entry name" value="SCP2 sterol-binding domain"/>
    <property type="match status" value="1"/>
</dbReference>
<sequence>MITYANTRHEKKENTMIGITSYGTYIPRLRLDRMAIFQSMGWFAPAIMMVAQGERSMCNWDEDSITMAVAASRDCLTAKDKSKVDALYLASTTLPFADRQNAGIVSTALNLRDNIITTDFSASQRVGTTALVTAFDAIKGGERNNILVTAADRRETKAAYFYEMWYGDGAAALMVGDEDVIAAYKGSYSLSYDFADHYRGRLNKYDYVWEERWARDEGYSKIIPEAIQGLLDQANMTIDKIDKLVYPCFFKAEHKKIAKKLGATPEQVSDNLHEICGETGCAHALVMLTAALEDATPGQHIIVAGFGQGCNALLFEVTENITKLPPRSGFKGAVKNKKTIDNYPKFLKFRDIIETEMGIRAEASTQIAMTALWRKRKMILGLVGGKCRECNTPQFPKMDICVNPDCGAHHSQDDYEFSDVPAKINSYTGDLLAVSIDPPHKYGMVQFEGGGRFMADFTDCDLEELQVGLPVQMVFRRRVEDKERGLSSYFWKAMPVPNAAQIMNRVKFDDQVAIITGAGGGLGRVYALELARRGAKVVVNDLGGSRDGTGTGSSSAADVVVNEIKELGGDAVANYDNVATIEGGENIVKSAVDAFGRVDIVINNAGILRDKSFTKMTPDNWKAVLDVHLNGAYHVSRPAFTLMKEQGYGRIIMTTSAAGLYGNFGQTNYSAAKLALVGLMNTLKIEGAKYNIKVNTVAPLAASRLTEDIMPPDLFAKMKPEYVSPIVLYLASDKCDESGAIFNAGMGYYNRAAFYTGPGIALSKDNTPPTPEDIKANWDAINEMDDAREIADANAAIMALISPPDPKPKKAVAPADDTPPEAEASLTPKEVFDMMPGQFKKDAAAGVDVVFQYAISGENGGDWYVTVKDQACDVQAGKADQATCTLKMKDLDFVDMVSGKLNPMKAFTSGKLAISGDVMKSQLIEKLFSMK</sequence>
<dbReference type="Gene3D" id="1.10.287.4290">
    <property type="match status" value="1"/>
</dbReference>
<keyword evidence="4" id="KW-0560">Oxidoreductase</keyword>
<dbReference type="InterPro" id="IPR016039">
    <property type="entry name" value="Thiolase-like"/>
</dbReference>
<dbReference type="InterPro" id="IPR012340">
    <property type="entry name" value="NA-bd_OB-fold"/>
</dbReference>
<dbReference type="EMBL" id="ATBP01000449">
    <property type="protein sequence ID" value="ETR70289.1"/>
    <property type="molecule type" value="Genomic_DNA"/>
</dbReference>
<dbReference type="Gene3D" id="3.40.50.720">
    <property type="entry name" value="NAD(P)-binding Rossmann-like Domain"/>
    <property type="match status" value="1"/>
</dbReference>
<keyword evidence="3" id="KW-0808">Transferase</keyword>
<dbReference type="PANTHER" id="PTHR45024:SF2">
    <property type="entry name" value="SCP2 DOMAIN-CONTAINING PROTEIN"/>
    <property type="match status" value="1"/>
</dbReference>
<dbReference type="InterPro" id="IPR003033">
    <property type="entry name" value="SCP2_sterol-bd_dom"/>
</dbReference>
<evidence type="ECO:0000313" key="8">
    <source>
        <dbReference type="Proteomes" id="UP000189670"/>
    </source>
</evidence>
<comment type="caution">
    <text evidence="7">The sequence shown here is derived from an EMBL/GenBank/DDBJ whole genome shotgun (WGS) entry which is preliminary data.</text>
</comment>
<evidence type="ECO:0000256" key="4">
    <source>
        <dbReference type="ARBA" id="ARBA00023002"/>
    </source>
</evidence>